<evidence type="ECO:0000313" key="9">
    <source>
        <dbReference type="EMBL" id="VDM32925.1"/>
    </source>
</evidence>
<evidence type="ECO:0000256" key="2">
    <source>
        <dbReference type="ARBA" id="ARBA00022741"/>
    </source>
</evidence>
<protein>
    <submittedName>
        <fullName evidence="11">Protein kinase domain-containing protein</fullName>
    </submittedName>
</protein>
<dbReference type="GO" id="GO:0005634">
    <property type="term" value="C:nucleus"/>
    <property type="evidence" value="ECO:0007669"/>
    <property type="project" value="TreeGrafter"/>
</dbReference>
<evidence type="ECO:0000259" key="8">
    <source>
        <dbReference type="PROSITE" id="PS50011"/>
    </source>
</evidence>
<dbReference type="PROSITE" id="PS50011">
    <property type="entry name" value="PROTEIN_KINASE_DOM"/>
    <property type="match status" value="2"/>
</dbReference>
<dbReference type="GO" id="GO:0005524">
    <property type="term" value="F:ATP binding"/>
    <property type="evidence" value="ECO:0007669"/>
    <property type="project" value="UniProtKB-UniRule"/>
</dbReference>
<reference evidence="9 10" key="2">
    <citation type="submission" date="2018-11" db="EMBL/GenBank/DDBJ databases">
        <authorList>
            <consortium name="Pathogen Informatics"/>
        </authorList>
    </citation>
    <scope>NUCLEOTIDE SEQUENCE [LARGE SCALE GENOMIC DNA]</scope>
</reference>
<keyword evidence="4 6" id="KW-0067">ATP-binding</keyword>
<dbReference type="SUPFAM" id="SSF56112">
    <property type="entry name" value="Protein kinase-like (PK-like)"/>
    <property type="match status" value="2"/>
</dbReference>
<dbReference type="PANTHER" id="PTHR11042:SF136">
    <property type="entry name" value="EIF-2-ALPHA KINASE GCN2"/>
    <property type="match status" value="1"/>
</dbReference>
<keyword evidence="3" id="KW-0418">Kinase</keyword>
<feature type="region of interest" description="Disordered" evidence="7">
    <location>
        <begin position="1573"/>
        <end position="1614"/>
    </location>
</feature>
<keyword evidence="1" id="KW-0808">Transferase</keyword>
<dbReference type="PANTHER" id="PTHR11042">
    <property type="entry name" value="EUKARYOTIC TRANSLATION INITIATION FACTOR 2-ALPHA KINASE EIF2-ALPHA KINASE -RELATED"/>
    <property type="match status" value="1"/>
</dbReference>
<dbReference type="Gene3D" id="3.30.200.20">
    <property type="entry name" value="Phosphorylase Kinase, domain 1"/>
    <property type="match status" value="1"/>
</dbReference>
<dbReference type="InterPro" id="IPR017441">
    <property type="entry name" value="Protein_kinase_ATP_BS"/>
</dbReference>
<feature type="compositionally biased region" description="Low complexity" evidence="7">
    <location>
        <begin position="1203"/>
        <end position="1213"/>
    </location>
</feature>
<evidence type="ECO:0000256" key="1">
    <source>
        <dbReference type="ARBA" id="ARBA00022679"/>
    </source>
</evidence>
<feature type="region of interest" description="Disordered" evidence="7">
    <location>
        <begin position="900"/>
        <end position="939"/>
    </location>
</feature>
<feature type="domain" description="Protein kinase" evidence="8">
    <location>
        <begin position="483"/>
        <end position="1053"/>
    </location>
</feature>
<dbReference type="InterPro" id="IPR000719">
    <property type="entry name" value="Prot_kinase_dom"/>
</dbReference>
<dbReference type="Proteomes" id="UP000274429">
    <property type="component" value="Unassembled WGS sequence"/>
</dbReference>
<feature type="compositionally biased region" description="Acidic residues" evidence="7">
    <location>
        <begin position="1574"/>
        <end position="1591"/>
    </location>
</feature>
<accession>A0A0R3X4Q0</accession>
<dbReference type="Pfam" id="PF00069">
    <property type="entry name" value="Pkinase"/>
    <property type="match status" value="3"/>
</dbReference>
<organism evidence="11">
    <name type="scientific">Hydatigena taeniaeformis</name>
    <name type="common">Feline tapeworm</name>
    <name type="synonym">Taenia taeniaeformis</name>
    <dbReference type="NCBI Taxonomy" id="6205"/>
    <lineage>
        <taxon>Eukaryota</taxon>
        <taxon>Metazoa</taxon>
        <taxon>Spiralia</taxon>
        <taxon>Lophotrochozoa</taxon>
        <taxon>Platyhelminthes</taxon>
        <taxon>Cestoda</taxon>
        <taxon>Eucestoda</taxon>
        <taxon>Cyclophyllidea</taxon>
        <taxon>Taeniidae</taxon>
        <taxon>Hydatigera</taxon>
    </lineage>
</organism>
<gene>
    <name evidence="9" type="ORF">TTAC_LOCUS8384</name>
</gene>
<keyword evidence="10" id="KW-1185">Reference proteome</keyword>
<keyword evidence="2 6" id="KW-0547">Nucleotide-binding</keyword>
<dbReference type="GO" id="GO:1990625">
    <property type="term" value="P:negative regulation of cytoplasmic translational initiation in response to stress"/>
    <property type="evidence" value="ECO:0007669"/>
    <property type="project" value="TreeGrafter"/>
</dbReference>
<feature type="compositionally biased region" description="Polar residues" evidence="7">
    <location>
        <begin position="1598"/>
        <end position="1614"/>
    </location>
</feature>
<evidence type="ECO:0000256" key="6">
    <source>
        <dbReference type="PROSITE-ProRule" id="PRU10141"/>
    </source>
</evidence>
<reference evidence="11" key="1">
    <citation type="submission" date="2016-04" db="UniProtKB">
        <authorList>
            <consortium name="WormBaseParasite"/>
        </authorList>
    </citation>
    <scope>IDENTIFICATION</scope>
</reference>
<feature type="region of interest" description="Disordered" evidence="7">
    <location>
        <begin position="572"/>
        <end position="681"/>
    </location>
</feature>
<dbReference type="InterPro" id="IPR045864">
    <property type="entry name" value="aa-tRNA-synth_II/BPL/LPL"/>
</dbReference>
<dbReference type="PROSITE" id="PS00107">
    <property type="entry name" value="PROTEIN_KINASE_ATP"/>
    <property type="match status" value="1"/>
</dbReference>
<name>A0A0R3X4Q0_HYDTA</name>
<evidence type="ECO:0000256" key="4">
    <source>
        <dbReference type="ARBA" id="ARBA00022840"/>
    </source>
</evidence>
<feature type="binding site" evidence="6">
    <location>
        <position position="512"/>
    </location>
    <ligand>
        <name>ATP</name>
        <dbReference type="ChEBI" id="CHEBI:30616"/>
    </ligand>
</feature>
<evidence type="ECO:0000256" key="7">
    <source>
        <dbReference type="SAM" id="MobiDB-lite"/>
    </source>
</evidence>
<dbReference type="InterPro" id="IPR008271">
    <property type="entry name" value="Ser/Thr_kinase_AS"/>
</dbReference>
<dbReference type="PROSITE" id="PS00108">
    <property type="entry name" value="PROTEIN_KINASE_ST"/>
    <property type="match status" value="1"/>
</dbReference>
<dbReference type="GO" id="GO:0004694">
    <property type="term" value="F:eukaryotic translation initiation factor 2alpha kinase activity"/>
    <property type="evidence" value="ECO:0007669"/>
    <property type="project" value="TreeGrafter"/>
</dbReference>
<evidence type="ECO:0000256" key="3">
    <source>
        <dbReference type="ARBA" id="ARBA00022777"/>
    </source>
</evidence>
<evidence type="ECO:0000313" key="11">
    <source>
        <dbReference type="WBParaSite" id="TTAC_0000839901-mRNA-1"/>
    </source>
</evidence>
<dbReference type="EMBL" id="UYWX01020494">
    <property type="protein sequence ID" value="VDM32925.1"/>
    <property type="molecule type" value="Genomic_DNA"/>
</dbReference>
<dbReference type="InterPro" id="IPR050339">
    <property type="entry name" value="CC_SR_Kinase"/>
</dbReference>
<feature type="compositionally biased region" description="Basic residues" evidence="7">
    <location>
        <begin position="610"/>
        <end position="619"/>
    </location>
</feature>
<dbReference type="SUPFAM" id="SSF55681">
    <property type="entry name" value="Class II aaRS and biotin synthetases"/>
    <property type="match status" value="1"/>
</dbReference>
<proteinExistence type="inferred from homology"/>
<dbReference type="Gene3D" id="1.10.510.10">
    <property type="entry name" value="Transferase(Phosphotransferase) domain 1"/>
    <property type="match status" value="3"/>
</dbReference>
<feature type="domain" description="Protein kinase" evidence="8">
    <location>
        <begin position="160"/>
        <end position="437"/>
    </location>
</feature>
<dbReference type="WBParaSite" id="TTAC_0000839901-mRNA-1">
    <property type="protein sequence ID" value="TTAC_0000839901-mRNA-1"/>
    <property type="gene ID" value="TTAC_0000839901"/>
</dbReference>
<dbReference type="InterPro" id="IPR011009">
    <property type="entry name" value="Kinase-like_dom_sf"/>
</dbReference>
<sequence>MAGENLITHSIFSLISFVRDCLADIRERVPKKRLAELEAAIAKEEKEMRLESKRIRSALAHRRSLLQMACSLDSAEITVSGSENCHSTSCASLLPSCPLACHTGVQRLIFPQPRTASSPSRPLASVPEELTTAVSRRKTRPTVPPPLRILRGQCVDGPHQSSLPTTSSPRFAYRAKFFAFNEDTGDELQLREWVFKAHSPMSQLYSLRFLLISRFKHLIRTSLPPFLLPLRGFSFDVEQEVSEPWCVVRVVSDRPRGLPISTLIQPPQPVGVPCTEATISRASAEDMARIRVIAASVLEALCWLRSHTMNHRDLQPEKIFMDGKGNVQIAEYEFDNRLDSYLEGLRGGDRSCSITVPPPPSRIKKVHRKDVYNLGLILVYLATKTPPDKVDAHGNPVFTPALYAVLPYAPAFKDFIQRCLCNTASSSASELRDHPFIKEPINYAPLSTAPSDPQTGRSLVNNFDDNVFCQSQKGERSRLYSDFEDFSVIGQGAFGCVVRARNIIENREYAIKCVRIPRSQADIVLREVRTLAGLQHDNIVRYYTSWKDVFSESLPHTRMQWARNAIKPSGDCSISTVQESKGMEEDTEEEVPFDINNLDLSQVEQDLRKRTARATRKSRLPGSPGEEPVWGFSYSNSSDNDDSSTDTITTLDPPFERSEDNSYSEEDDEEEEEDEEEVTKENAGISYIIIQMELCACKNLRTVLDEEVNLNQDRAWSYFREMTDALAYIHSKGVIHRDLKPANILLDAEDHVKIGDFGLAIRMSKLADSARKEYSAFMVGRFLQLTSAAADADATTTTTTTTRGEWRSKEQRSALSTILWLEALDSTDTPYRSVSAPNSLVDGERDGRTEWHVTNRETIKSSCPTFLMWSRLRARPFAGRGGMEGRSHCCAQVLATRMNLPPPSKTSLESSVEMSGDGGSLTKGPYGPVESNPSSSNAHALTPARANFMTENVGTIFYMSPEIASKRKKRLVYDEKVDIYSLGIILFEMFYRRTNTLMERVNVLSDIRKPNIIFPEDWDVQTKPKQTALVRALLHHDPARRPTASDILASPLIPPLESTESAFRKQVLDIFRDPGNKLYCFIANNLLTMSCSRTADFLYDRSKSLITNFSSLQLPCLFDPSGSDDPDPLRDFSRYQLFERYIVHHLEAIFAAHCALPIQPPTLIPVNKRSVACWLHRPDATTLAATSADCLQAPLDIGRSEAESSGGRSGSEAEQLEDARTTMGGPVLLDAQGVPVSLPDALHVGLARFLANTGINPPSLRELRTYQIGRIYRPWPHANPFRALDHPLEMKRASFDIVAANYEPHLLVEIFHILSEIISLIPLEDVTYVLYLNHTDLLEYIFKVLSVPSDLRVGLWRHLSEACETPEAVLQQKQESSGLPFRRHIVFPDYLLTTLYQQNEQHLHQSKNHHQHGFLQRHLARLMRLETTRVEELAEVLLETPSHRHCMSRATKEAHIRLPCRRLAKLLNYIRLWKAIPSLHVVLAPALVLPCHLYQGLVYQLVCYSSKAGDFRSLVNEEKPTISSVPGASQANSRTRLLVLASGGEYQHLLQQFRPPQAFLRIQAKVLKSRQIDGDADTDCEDENDDGEDEEEKKGNQKVVSTATPWESTASSHLNPPISSALSAITNSTTPSGVFGVTVSVNQLVRLLLYAVRKHSVSPPSDLSESESDTLL</sequence>
<dbReference type="SMART" id="SM00220">
    <property type="entry name" value="S_TKc"/>
    <property type="match status" value="1"/>
</dbReference>
<dbReference type="OrthoDB" id="6778822at2759"/>
<dbReference type="Gene3D" id="3.30.930.10">
    <property type="entry name" value="Bira Bifunctional Protein, Domain 2"/>
    <property type="match status" value="1"/>
</dbReference>
<feature type="region of interest" description="Disordered" evidence="7">
    <location>
        <begin position="114"/>
        <end position="142"/>
    </location>
</feature>
<comment type="similarity">
    <text evidence="5">Belongs to the protein kinase superfamily. Ser/Thr protein kinase family. GCN2 subfamily.</text>
</comment>
<feature type="compositionally biased region" description="Acidic residues" evidence="7">
    <location>
        <begin position="662"/>
        <end position="678"/>
    </location>
</feature>
<evidence type="ECO:0000313" key="10">
    <source>
        <dbReference type="Proteomes" id="UP000274429"/>
    </source>
</evidence>
<evidence type="ECO:0000256" key="5">
    <source>
        <dbReference type="ARBA" id="ARBA00037982"/>
    </source>
</evidence>
<dbReference type="GO" id="GO:0005829">
    <property type="term" value="C:cytosol"/>
    <property type="evidence" value="ECO:0007669"/>
    <property type="project" value="TreeGrafter"/>
</dbReference>
<dbReference type="STRING" id="6205.A0A0R3X4Q0"/>
<feature type="region of interest" description="Disordered" evidence="7">
    <location>
        <begin position="1199"/>
        <end position="1218"/>
    </location>
</feature>